<dbReference type="Gene3D" id="3.20.20.80">
    <property type="entry name" value="Glycosidases"/>
    <property type="match status" value="1"/>
</dbReference>
<evidence type="ECO:0000313" key="5">
    <source>
        <dbReference type="Proteomes" id="UP001189429"/>
    </source>
</evidence>
<dbReference type="InterPro" id="IPR014756">
    <property type="entry name" value="Ig_E-set"/>
</dbReference>
<accession>A0ABN9WL83</accession>
<evidence type="ECO:0000256" key="1">
    <source>
        <dbReference type="SAM" id="Coils"/>
    </source>
</evidence>
<sequence length="999" mass="109529">MRTRFVVPFALLTVSEGCTGRESCEITMTSKDMDGVESSLLQMAAVSNLSTGVVTRQYQQAGNTHANVGTTWSDIDGGCYYIETRDGKKNQGWAHIWIQWCHAAVVGFNATMHDLIHGAGLLPWTEMRRSNAVAVRSPAGLRRLLAPFSGWRCANGHPWLGVAQNLMEAKAAATESTALAVAPISQRIQQSSAAVTRLERNIETEMDKLEQWQAEVSAQIAGIGSLNSERKAAEVEELQAPPACSVKLSALVDGSADPSKLTDLDELVADASLDQEIEEAGLMEIDEDALIVETVSVTAQNSIQARHARAEAQVVLVQEHRLDSRDLCIEAPEWSFNRGWQGVFLKLFGNAASLQALSVTGPLGIPVEQPVEPACQSSISMDVTISAFRWTRECKAWATTTAPSRHGHIVSDPLALLETEAACFSDLWLADRLPDWNPDPLGAHDPLEALAPVLIQQVFCSYSTRACMSVNGFHMRHFASMSGDCLTAPQGSCRIMQVFQMAPPFPRRRGAFSQSSIFARLTVSGVECVGEWRPPGSWKMLRATWRPTCNGASDMFWRQSVRSESGAKRGQAAAALLRGLRELYESMQLPLGEQRARTLGCPVQILRACPCACRGARFFAMSNVSVGPFYAISGVVAGCSIAIAFARIHVIPVVDPHELPRATNPGVDDAAGRACYDIALKALRYRDVIKVKAHLSDTGDLSPEQFFYNTGSDAADAAAKRGAWSHQMPSAAELVEIDRRVLIARKVCAMAAHFLPLLPRLGLNGAPTVPGEGRRPADVPAQLREWSWCRCIWRCQRPLERQGEDGDIPRVEMTQTRKARAMLPIFKDDPGLRAHEHDIMLRIKEYRNWKKDLDEKEGGLLHFAEGYHQFGFHRDEANKKWIFREWLPKAKQAFLIGEFNGWTNDNPAVSEGFGRWRVDLPDKPDGTWAVQHRTQAVAAPVRLALTEMPEDVAAACVRAVAGRLDAEPAAIVEALEAEFRASGIDIGALAAGCGGRPPR</sequence>
<reference evidence="4" key="1">
    <citation type="submission" date="2023-10" db="EMBL/GenBank/DDBJ databases">
        <authorList>
            <person name="Chen Y."/>
            <person name="Shah S."/>
            <person name="Dougan E. K."/>
            <person name="Thang M."/>
            <person name="Chan C."/>
        </authorList>
    </citation>
    <scope>NUCLEOTIDE SEQUENCE [LARGE SCALE GENOMIC DNA]</scope>
</reference>
<proteinExistence type="predicted"/>
<dbReference type="Proteomes" id="UP001189429">
    <property type="component" value="Unassembled WGS sequence"/>
</dbReference>
<comment type="caution">
    <text evidence="4">The sequence shown here is derived from an EMBL/GenBank/DDBJ whole genome shotgun (WGS) entry which is preliminary data.</text>
</comment>
<dbReference type="SUPFAM" id="SSF81296">
    <property type="entry name" value="E set domains"/>
    <property type="match status" value="1"/>
</dbReference>
<feature type="chain" id="PRO_5045787422" description="Glycoside hydrolase family 13 N-terminal domain-containing protein" evidence="2">
    <location>
        <begin position="21"/>
        <end position="999"/>
    </location>
</feature>
<gene>
    <name evidence="4" type="ORF">PCOR1329_LOCUS67611</name>
</gene>
<keyword evidence="1" id="KW-0175">Coiled coil</keyword>
<evidence type="ECO:0000256" key="2">
    <source>
        <dbReference type="SAM" id="SignalP"/>
    </source>
</evidence>
<dbReference type="Gene3D" id="2.60.40.10">
    <property type="entry name" value="Immunoglobulins"/>
    <property type="match status" value="1"/>
</dbReference>
<protein>
    <recommendedName>
        <fullName evidence="3">Glycoside hydrolase family 13 N-terminal domain-containing protein</fullName>
    </recommendedName>
</protein>
<dbReference type="InterPro" id="IPR004193">
    <property type="entry name" value="Glyco_hydro_13_N"/>
</dbReference>
<name>A0ABN9WL83_9DINO</name>
<evidence type="ECO:0000313" key="4">
    <source>
        <dbReference type="EMBL" id="CAK0886202.1"/>
    </source>
</evidence>
<organism evidence="4 5">
    <name type="scientific">Prorocentrum cordatum</name>
    <dbReference type="NCBI Taxonomy" id="2364126"/>
    <lineage>
        <taxon>Eukaryota</taxon>
        <taxon>Sar</taxon>
        <taxon>Alveolata</taxon>
        <taxon>Dinophyceae</taxon>
        <taxon>Prorocentrales</taxon>
        <taxon>Prorocentraceae</taxon>
        <taxon>Prorocentrum</taxon>
    </lineage>
</organism>
<dbReference type="PANTHER" id="PTHR43651:SF3">
    <property type="entry name" value="1,4-ALPHA-GLUCAN-BRANCHING ENZYME"/>
    <property type="match status" value="1"/>
</dbReference>
<dbReference type="InterPro" id="IPR013783">
    <property type="entry name" value="Ig-like_fold"/>
</dbReference>
<dbReference type="Pfam" id="PF02922">
    <property type="entry name" value="CBM_48"/>
    <property type="match status" value="1"/>
</dbReference>
<dbReference type="PANTHER" id="PTHR43651">
    <property type="entry name" value="1,4-ALPHA-GLUCAN-BRANCHING ENZYME"/>
    <property type="match status" value="1"/>
</dbReference>
<feature type="domain" description="Glycoside hydrolase family 13 N-terminal" evidence="3">
    <location>
        <begin position="869"/>
        <end position="927"/>
    </location>
</feature>
<feature type="signal peptide" evidence="2">
    <location>
        <begin position="1"/>
        <end position="20"/>
    </location>
</feature>
<evidence type="ECO:0000259" key="3">
    <source>
        <dbReference type="Pfam" id="PF02922"/>
    </source>
</evidence>
<dbReference type="EMBL" id="CAUYUJ010018771">
    <property type="protein sequence ID" value="CAK0886202.1"/>
    <property type="molecule type" value="Genomic_DNA"/>
</dbReference>
<keyword evidence="2" id="KW-0732">Signal</keyword>
<feature type="coiled-coil region" evidence="1">
    <location>
        <begin position="188"/>
        <end position="215"/>
    </location>
</feature>
<keyword evidence="5" id="KW-1185">Reference proteome</keyword>